<reference evidence="10 11" key="1">
    <citation type="journal article" date="2018" name="Nat. Biotechnol.">
        <title>A standardized bacterial taxonomy based on genome phylogeny substantially revises the tree of life.</title>
        <authorList>
            <person name="Parks D.H."/>
            <person name="Chuvochina M."/>
            <person name="Waite D.W."/>
            <person name="Rinke C."/>
            <person name="Skarshewski A."/>
            <person name="Chaumeil P.A."/>
            <person name="Hugenholtz P."/>
        </authorList>
    </citation>
    <scope>NUCLEOTIDE SEQUENCE [LARGE SCALE GENOMIC DNA]</scope>
    <source>
        <strain evidence="10">UBA8781</strain>
    </source>
</reference>
<dbReference type="CDD" id="cd00586">
    <property type="entry name" value="4HBT"/>
    <property type="match status" value="1"/>
</dbReference>
<dbReference type="EMBL" id="DPBP01000031">
    <property type="protein sequence ID" value="HCE17733.1"/>
    <property type="molecule type" value="Genomic_DNA"/>
</dbReference>
<evidence type="ECO:0000256" key="5">
    <source>
        <dbReference type="ARBA" id="ARBA00022946"/>
    </source>
</evidence>
<dbReference type="Gene3D" id="3.10.129.10">
    <property type="entry name" value="Hotdog Thioesterase"/>
    <property type="match status" value="2"/>
</dbReference>
<keyword evidence="3" id="KW-0378">Hydrolase</keyword>
<dbReference type="PANTHER" id="PTHR31727:SF6">
    <property type="entry name" value="OLEOYL-ACYL CARRIER PROTEIN THIOESTERASE 1, CHLOROPLASTIC"/>
    <property type="match status" value="1"/>
</dbReference>
<dbReference type="STRING" id="229919.GCA_001050195_03296"/>
<dbReference type="Proteomes" id="UP000264141">
    <property type="component" value="Unassembled WGS sequence"/>
</dbReference>
<feature type="domain" description="Acyl-ACP thioesterase-like C-terminal" evidence="9">
    <location>
        <begin position="159"/>
        <end position="215"/>
    </location>
</feature>
<keyword evidence="2" id="KW-0444">Lipid biosynthesis</keyword>
<feature type="domain" description="Acyl-ACP thioesterase N-terminal hotdog" evidence="8">
    <location>
        <begin position="17"/>
        <end position="123"/>
    </location>
</feature>
<evidence type="ECO:0000313" key="11">
    <source>
        <dbReference type="Proteomes" id="UP000264141"/>
    </source>
</evidence>
<keyword evidence="4" id="KW-0276">Fatty acid metabolism</keyword>
<evidence type="ECO:0000256" key="3">
    <source>
        <dbReference type="ARBA" id="ARBA00022801"/>
    </source>
</evidence>
<evidence type="ECO:0000256" key="2">
    <source>
        <dbReference type="ARBA" id="ARBA00022516"/>
    </source>
</evidence>
<evidence type="ECO:0000256" key="4">
    <source>
        <dbReference type="ARBA" id="ARBA00022832"/>
    </source>
</evidence>
<comment type="similarity">
    <text evidence="1">Belongs to the acyl-ACP thioesterase family.</text>
</comment>
<keyword evidence="6" id="KW-0443">Lipid metabolism</keyword>
<evidence type="ECO:0000256" key="1">
    <source>
        <dbReference type="ARBA" id="ARBA00006500"/>
    </source>
</evidence>
<proteinExistence type="inferred from homology"/>
<dbReference type="Pfam" id="PF20791">
    <property type="entry name" value="Acyl-ACP_TE_C"/>
    <property type="match status" value="1"/>
</dbReference>
<keyword evidence="7" id="KW-0275">Fatty acid biosynthesis</keyword>
<name>A0A3D1JGW7_9CHLR</name>
<keyword evidence="5" id="KW-0809">Transit peptide</keyword>
<dbReference type="GO" id="GO:0000036">
    <property type="term" value="F:acyl carrier activity"/>
    <property type="evidence" value="ECO:0007669"/>
    <property type="project" value="TreeGrafter"/>
</dbReference>
<dbReference type="SUPFAM" id="SSF54637">
    <property type="entry name" value="Thioesterase/thiol ester dehydrase-isomerase"/>
    <property type="match status" value="2"/>
</dbReference>
<dbReference type="PANTHER" id="PTHR31727">
    <property type="entry name" value="OLEOYL-ACYL CARRIER PROTEIN THIOESTERASE 1, CHLOROPLASTIC"/>
    <property type="match status" value="1"/>
</dbReference>
<evidence type="ECO:0000256" key="6">
    <source>
        <dbReference type="ARBA" id="ARBA00023098"/>
    </source>
</evidence>
<accession>A0A3D1JGW7</accession>
<dbReference type="InterPro" id="IPR049427">
    <property type="entry name" value="Acyl-ACP_TE_C"/>
</dbReference>
<comment type="caution">
    <text evidence="10">The sequence shown here is derived from an EMBL/GenBank/DDBJ whole genome shotgun (WGS) entry which is preliminary data.</text>
</comment>
<dbReference type="GO" id="GO:0016297">
    <property type="term" value="F:fatty acyl-[ACP] hydrolase activity"/>
    <property type="evidence" value="ECO:0007669"/>
    <property type="project" value="InterPro"/>
</dbReference>
<sequence length="256" mass="28582">MTLQPVWTVQTRASAHACDFNRRWKPAAMFLAMLEAASDHAAHLGFDFEAMQARRMSWVLSRFRIHFHAFPVMNEPVTLQTWPCGLQQRLFFTRDFLLTGAGGQRLASATSAWVLIDPVARRMLPPQALQASLPANEGHRALDWTLDKINPPADLPERLQVEAGYSAVDVLAHANSARYVEWLCDALGMEAFERGNFAWLQINFVRETRPGERLSLRIGQNGAGPTDWVAEGFNLSASTRGFEAAFGWQGDTPASL</sequence>
<protein>
    <recommendedName>
        <fullName evidence="12">Acyl-ACP thioesterase</fullName>
    </recommendedName>
</protein>
<evidence type="ECO:0000259" key="9">
    <source>
        <dbReference type="Pfam" id="PF20791"/>
    </source>
</evidence>
<dbReference type="InterPro" id="IPR002864">
    <property type="entry name" value="Acyl-ACP_thioesterase_NHD"/>
</dbReference>
<evidence type="ECO:0000259" key="8">
    <source>
        <dbReference type="Pfam" id="PF01643"/>
    </source>
</evidence>
<organism evidence="10 11">
    <name type="scientific">Anaerolinea thermolimosa</name>
    <dbReference type="NCBI Taxonomy" id="229919"/>
    <lineage>
        <taxon>Bacteria</taxon>
        <taxon>Bacillati</taxon>
        <taxon>Chloroflexota</taxon>
        <taxon>Anaerolineae</taxon>
        <taxon>Anaerolineales</taxon>
        <taxon>Anaerolineaceae</taxon>
        <taxon>Anaerolinea</taxon>
    </lineage>
</organism>
<dbReference type="Pfam" id="PF01643">
    <property type="entry name" value="Acyl-ACP_TE"/>
    <property type="match status" value="1"/>
</dbReference>
<dbReference type="AlphaFoldDB" id="A0A3D1JGW7"/>
<dbReference type="InterPro" id="IPR029069">
    <property type="entry name" value="HotDog_dom_sf"/>
</dbReference>
<dbReference type="InterPro" id="IPR045023">
    <property type="entry name" value="FATA/B"/>
</dbReference>
<evidence type="ECO:0008006" key="12">
    <source>
        <dbReference type="Google" id="ProtNLM"/>
    </source>
</evidence>
<evidence type="ECO:0000313" key="10">
    <source>
        <dbReference type="EMBL" id="HCE17733.1"/>
    </source>
</evidence>
<gene>
    <name evidence="10" type="ORF">DEQ80_07730</name>
</gene>
<evidence type="ECO:0000256" key="7">
    <source>
        <dbReference type="ARBA" id="ARBA00023160"/>
    </source>
</evidence>